<name>A0ABY8WLF0_9ACTN</name>
<evidence type="ECO:0000313" key="2">
    <source>
        <dbReference type="Proteomes" id="UP001240150"/>
    </source>
</evidence>
<sequence length="196" mass="22138">MAEPSTAATFFPDAAALRAWFEENHESATELFVGYWKKGAGETGVSHPEAIEQALCFGWIDSVVRRIDDRRYRVRFTPRRKGSVWSEVNVTKMAELAERGLLRPAGRRAFDERRPARVGEYSYEQAAPVTLDDAQLARFQADQGAWTWFAGQSPAYRRSATHWVLGAKRADTRERRLAQLIADSGAGRRVPPLISR</sequence>
<reference evidence="1 2" key="1">
    <citation type="submission" date="2023-06" db="EMBL/GenBank/DDBJ databases">
        <authorList>
            <person name="Yushchuk O."/>
            <person name="Binda E."/>
            <person name="Ruckert-Reed C."/>
            <person name="Fedorenko V."/>
            <person name="Kalinowski J."/>
            <person name="Marinelli F."/>
        </authorList>
    </citation>
    <scope>NUCLEOTIDE SEQUENCE [LARGE SCALE GENOMIC DNA]</scope>
    <source>
        <strain evidence="1 2">NRRL 3884</strain>
    </source>
</reference>
<accession>A0ABY8WLF0</accession>
<keyword evidence="2" id="KW-1185">Reference proteome</keyword>
<organism evidence="1 2">
    <name type="scientific">Actinoplanes oblitus</name>
    <dbReference type="NCBI Taxonomy" id="3040509"/>
    <lineage>
        <taxon>Bacteria</taxon>
        <taxon>Bacillati</taxon>
        <taxon>Actinomycetota</taxon>
        <taxon>Actinomycetes</taxon>
        <taxon>Micromonosporales</taxon>
        <taxon>Micromonosporaceae</taxon>
        <taxon>Actinoplanes</taxon>
    </lineage>
</organism>
<gene>
    <name evidence="1" type="ORF">ACTOB_001468</name>
</gene>
<protein>
    <submittedName>
        <fullName evidence="1">YdeI/OmpD-associated family protein</fullName>
    </submittedName>
</protein>
<dbReference type="Proteomes" id="UP001240150">
    <property type="component" value="Chromosome"/>
</dbReference>
<dbReference type="RefSeq" id="WP_284919302.1">
    <property type="nucleotide sequence ID" value="NZ_CP126980.1"/>
</dbReference>
<dbReference type="EMBL" id="CP126980">
    <property type="protein sequence ID" value="WIM97908.1"/>
    <property type="molecule type" value="Genomic_DNA"/>
</dbReference>
<proteinExistence type="predicted"/>
<evidence type="ECO:0000313" key="1">
    <source>
        <dbReference type="EMBL" id="WIM97908.1"/>
    </source>
</evidence>
<dbReference type="Pfam" id="PF13376">
    <property type="entry name" value="OmdA"/>
    <property type="match status" value="1"/>
</dbReference>